<keyword evidence="4 5" id="KW-0720">Serine protease</keyword>
<evidence type="ECO:0000256" key="2">
    <source>
        <dbReference type="ARBA" id="ARBA00022670"/>
    </source>
</evidence>
<dbReference type="PRINTS" id="PR00723">
    <property type="entry name" value="SUBTILISIN"/>
</dbReference>
<feature type="active site" description="Charge relay system" evidence="5">
    <location>
        <position position="378"/>
    </location>
</feature>
<name>A0ABR8D7N2_9NOST</name>
<sequence>MKTHIRLKLRKSLPIEGIPHWVDFLPVGVTAPSSIHPHIDAVLAKYNISVWVTREYQFSGSGWNQEELESGINRVYRLIIQKNIPIPPAAIEEISILPIVQTVEIGQIGDSNLPDIYVGQMSLTDTCYARQAIGLDIAHQFFTRGDPRITIAVLDTGVELDHPELTDSLLPGFDFVHIIDGAGQFIGKHLGCNHHPDDEVDYETHVSCNHHPADEVGHGTHVTGIIAAKGTATPVGVVPQCRILPIRVLGTMKSGNRLIGAGLIDNINAGLKWAIDQGADVINMSLGIKHSGGEFPHKEIVDYAQRKDVTIIAASGNDGREELYYPGAFPYVITVGAVDERGEIANFSTYGKVDIAAPGTNIFSTYVGKKSAFSTGTSHAAPFVAGAVAMLKSYALQKWKHRLSDSQVKHILQHTADRIDTKFKHQRSGFGRLNLPDALRMLNYKLS</sequence>
<accession>A0ABR8D7N2</accession>
<evidence type="ECO:0000256" key="5">
    <source>
        <dbReference type="PROSITE-ProRule" id="PRU01240"/>
    </source>
</evidence>
<dbReference type="InterPro" id="IPR050131">
    <property type="entry name" value="Peptidase_S8_subtilisin-like"/>
</dbReference>
<feature type="active site" description="Charge relay system" evidence="5">
    <location>
        <position position="155"/>
    </location>
</feature>
<dbReference type="Pfam" id="PF00082">
    <property type="entry name" value="Peptidase_S8"/>
    <property type="match status" value="1"/>
</dbReference>
<comment type="similarity">
    <text evidence="1 5 6">Belongs to the peptidase S8 family.</text>
</comment>
<keyword evidence="3 5" id="KW-0378">Hydrolase</keyword>
<organism evidence="8 9">
    <name type="scientific">Anabaena azotica FACHB-119</name>
    <dbReference type="NCBI Taxonomy" id="947527"/>
    <lineage>
        <taxon>Bacteria</taxon>
        <taxon>Bacillati</taxon>
        <taxon>Cyanobacteriota</taxon>
        <taxon>Cyanophyceae</taxon>
        <taxon>Nostocales</taxon>
        <taxon>Nostocaceae</taxon>
        <taxon>Anabaena</taxon>
        <taxon>Anabaena azotica</taxon>
    </lineage>
</organism>
<feature type="domain" description="Peptidase S8/S53" evidence="7">
    <location>
        <begin position="149"/>
        <end position="429"/>
    </location>
</feature>
<dbReference type="PANTHER" id="PTHR43806:SF11">
    <property type="entry name" value="CEREVISIN-RELATED"/>
    <property type="match status" value="1"/>
</dbReference>
<keyword evidence="2 5" id="KW-0645">Protease</keyword>
<evidence type="ECO:0000259" key="7">
    <source>
        <dbReference type="Pfam" id="PF00082"/>
    </source>
</evidence>
<dbReference type="PROSITE" id="PS00136">
    <property type="entry name" value="SUBTILASE_ASP"/>
    <property type="match status" value="1"/>
</dbReference>
<dbReference type="InterPro" id="IPR023827">
    <property type="entry name" value="Peptidase_S8_Asp-AS"/>
</dbReference>
<dbReference type="PROSITE" id="PS00138">
    <property type="entry name" value="SUBTILASE_SER"/>
    <property type="match status" value="1"/>
</dbReference>
<dbReference type="Proteomes" id="UP000661112">
    <property type="component" value="Unassembled WGS sequence"/>
</dbReference>
<comment type="caution">
    <text evidence="8">The sequence shown here is derived from an EMBL/GenBank/DDBJ whole genome shotgun (WGS) entry which is preliminary data.</text>
</comment>
<evidence type="ECO:0000313" key="8">
    <source>
        <dbReference type="EMBL" id="MBD2503160.1"/>
    </source>
</evidence>
<dbReference type="EMBL" id="JACJSG010000031">
    <property type="protein sequence ID" value="MBD2503160.1"/>
    <property type="molecule type" value="Genomic_DNA"/>
</dbReference>
<reference evidence="8 9" key="1">
    <citation type="journal article" date="2020" name="ISME J.">
        <title>Comparative genomics reveals insights into cyanobacterial evolution and habitat adaptation.</title>
        <authorList>
            <person name="Chen M.Y."/>
            <person name="Teng W.K."/>
            <person name="Zhao L."/>
            <person name="Hu C.X."/>
            <person name="Zhou Y.K."/>
            <person name="Han B.P."/>
            <person name="Song L.R."/>
            <person name="Shu W.S."/>
        </authorList>
    </citation>
    <scope>NUCLEOTIDE SEQUENCE [LARGE SCALE GENOMIC DNA]</scope>
    <source>
        <strain evidence="8 9">FACHB-119</strain>
    </source>
</reference>
<evidence type="ECO:0000256" key="6">
    <source>
        <dbReference type="RuleBase" id="RU003355"/>
    </source>
</evidence>
<dbReference type="InterPro" id="IPR022398">
    <property type="entry name" value="Peptidase_S8_His-AS"/>
</dbReference>
<feature type="active site" description="Charge relay system" evidence="5">
    <location>
        <position position="218"/>
    </location>
</feature>
<keyword evidence="9" id="KW-1185">Reference proteome</keyword>
<dbReference type="InterPro" id="IPR000209">
    <property type="entry name" value="Peptidase_S8/S53_dom"/>
</dbReference>
<evidence type="ECO:0000256" key="1">
    <source>
        <dbReference type="ARBA" id="ARBA00011073"/>
    </source>
</evidence>
<dbReference type="InterPro" id="IPR015500">
    <property type="entry name" value="Peptidase_S8_subtilisin-rel"/>
</dbReference>
<dbReference type="PROSITE" id="PS00137">
    <property type="entry name" value="SUBTILASE_HIS"/>
    <property type="match status" value="1"/>
</dbReference>
<protein>
    <submittedName>
        <fullName evidence="8">S8 family serine peptidase</fullName>
    </submittedName>
</protein>
<proteinExistence type="inferred from homology"/>
<dbReference type="InterPro" id="IPR036852">
    <property type="entry name" value="Peptidase_S8/S53_dom_sf"/>
</dbReference>
<dbReference type="Gene3D" id="3.40.50.200">
    <property type="entry name" value="Peptidase S8/S53 domain"/>
    <property type="match status" value="1"/>
</dbReference>
<evidence type="ECO:0000256" key="4">
    <source>
        <dbReference type="ARBA" id="ARBA00022825"/>
    </source>
</evidence>
<dbReference type="PROSITE" id="PS51892">
    <property type="entry name" value="SUBTILASE"/>
    <property type="match status" value="1"/>
</dbReference>
<dbReference type="PANTHER" id="PTHR43806">
    <property type="entry name" value="PEPTIDASE S8"/>
    <property type="match status" value="1"/>
</dbReference>
<evidence type="ECO:0000313" key="9">
    <source>
        <dbReference type="Proteomes" id="UP000661112"/>
    </source>
</evidence>
<dbReference type="InterPro" id="IPR023828">
    <property type="entry name" value="Peptidase_S8_Ser-AS"/>
</dbReference>
<dbReference type="SUPFAM" id="SSF52743">
    <property type="entry name" value="Subtilisin-like"/>
    <property type="match status" value="1"/>
</dbReference>
<gene>
    <name evidence="8" type="ORF">H6G83_21565</name>
</gene>
<evidence type="ECO:0000256" key="3">
    <source>
        <dbReference type="ARBA" id="ARBA00022801"/>
    </source>
</evidence>
<dbReference type="RefSeq" id="WP_190476024.1">
    <property type="nucleotide sequence ID" value="NZ_JACJSG010000031.1"/>
</dbReference>